<name>A0A8K0JW39_LADFU</name>
<evidence type="ECO:0000256" key="6">
    <source>
        <dbReference type="ARBA" id="ARBA00023242"/>
    </source>
</evidence>
<dbReference type="GO" id="GO:0033065">
    <property type="term" value="C:Rad51C-XRCC3 complex"/>
    <property type="evidence" value="ECO:0007669"/>
    <property type="project" value="TreeGrafter"/>
</dbReference>
<reference evidence="8" key="2">
    <citation type="submission" date="2017-10" db="EMBL/GenBank/DDBJ databases">
        <title>Ladona fulva Genome sequencing and assembly.</title>
        <authorList>
            <person name="Murali S."/>
            <person name="Richards S."/>
            <person name="Bandaranaike D."/>
            <person name="Bellair M."/>
            <person name="Blankenburg K."/>
            <person name="Chao H."/>
            <person name="Dinh H."/>
            <person name="Doddapaneni H."/>
            <person name="Dugan-Rocha S."/>
            <person name="Elkadiri S."/>
            <person name="Gnanaolivu R."/>
            <person name="Hernandez B."/>
            <person name="Skinner E."/>
            <person name="Javaid M."/>
            <person name="Lee S."/>
            <person name="Li M."/>
            <person name="Ming W."/>
            <person name="Munidasa M."/>
            <person name="Muniz J."/>
            <person name="Nguyen L."/>
            <person name="Hughes D."/>
            <person name="Osuji N."/>
            <person name="Pu L.-L."/>
            <person name="Puazo M."/>
            <person name="Qu C."/>
            <person name="Quiroz J."/>
            <person name="Raj R."/>
            <person name="Weissenberger G."/>
            <person name="Xin Y."/>
            <person name="Zou X."/>
            <person name="Han Y."/>
            <person name="Worley K."/>
            <person name="Muzny D."/>
            <person name="Gibbs R."/>
        </authorList>
    </citation>
    <scope>NUCLEOTIDE SEQUENCE</scope>
    <source>
        <strain evidence="8">Sampled in the wild</strain>
    </source>
</reference>
<dbReference type="GO" id="GO:0005657">
    <property type="term" value="C:replication fork"/>
    <property type="evidence" value="ECO:0007669"/>
    <property type="project" value="TreeGrafter"/>
</dbReference>
<dbReference type="GO" id="GO:0000707">
    <property type="term" value="P:meiotic DNA recombinase assembly"/>
    <property type="evidence" value="ECO:0007669"/>
    <property type="project" value="TreeGrafter"/>
</dbReference>
<dbReference type="GO" id="GO:0007131">
    <property type="term" value="P:reciprocal meiotic recombination"/>
    <property type="evidence" value="ECO:0007669"/>
    <property type="project" value="TreeGrafter"/>
</dbReference>
<keyword evidence="5" id="KW-0234">DNA repair</keyword>
<reference evidence="8" key="1">
    <citation type="submission" date="2013-04" db="EMBL/GenBank/DDBJ databases">
        <authorList>
            <person name="Qu J."/>
            <person name="Murali S.C."/>
            <person name="Bandaranaike D."/>
            <person name="Bellair M."/>
            <person name="Blankenburg K."/>
            <person name="Chao H."/>
            <person name="Dinh H."/>
            <person name="Doddapaneni H."/>
            <person name="Downs B."/>
            <person name="Dugan-Rocha S."/>
            <person name="Elkadiri S."/>
            <person name="Gnanaolivu R.D."/>
            <person name="Hernandez B."/>
            <person name="Javaid M."/>
            <person name="Jayaseelan J.C."/>
            <person name="Lee S."/>
            <person name="Li M."/>
            <person name="Ming W."/>
            <person name="Munidasa M."/>
            <person name="Muniz J."/>
            <person name="Nguyen L."/>
            <person name="Ongeri F."/>
            <person name="Osuji N."/>
            <person name="Pu L.-L."/>
            <person name="Puazo M."/>
            <person name="Qu C."/>
            <person name="Quiroz J."/>
            <person name="Raj R."/>
            <person name="Weissenberger G."/>
            <person name="Xin Y."/>
            <person name="Zou X."/>
            <person name="Han Y."/>
            <person name="Richards S."/>
            <person name="Worley K."/>
            <person name="Muzny D."/>
            <person name="Gibbs R."/>
        </authorList>
    </citation>
    <scope>NUCLEOTIDE SEQUENCE</scope>
    <source>
        <strain evidence="8">Sampled in the wild</strain>
    </source>
</reference>
<dbReference type="EMBL" id="KZ308172">
    <property type="protein sequence ID" value="KAG8223756.1"/>
    <property type="molecule type" value="Genomic_DNA"/>
</dbReference>
<keyword evidence="9" id="KW-1185">Reference proteome</keyword>
<dbReference type="PANTHER" id="PTHR46239">
    <property type="entry name" value="DNA REPAIR PROTEIN RAD51 HOMOLOG 3 RAD51C"/>
    <property type="match status" value="1"/>
</dbReference>
<evidence type="ECO:0000313" key="9">
    <source>
        <dbReference type="Proteomes" id="UP000792457"/>
    </source>
</evidence>
<organism evidence="8 9">
    <name type="scientific">Ladona fulva</name>
    <name type="common">Scarce chaser dragonfly</name>
    <name type="synonym">Libellula fulva</name>
    <dbReference type="NCBI Taxonomy" id="123851"/>
    <lineage>
        <taxon>Eukaryota</taxon>
        <taxon>Metazoa</taxon>
        <taxon>Ecdysozoa</taxon>
        <taxon>Arthropoda</taxon>
        <taxon>Hexapoda</taxon>
        <taxon>Insecta</taxon>
        <taxon>Pterygota</taxon>
        <taxon>Palaeoptera</taxon>
        <taxon>Odonata</taxon>
        <taxon>Epiprocta</taxon>
        <taxon>Anisoptera</taxon>
        <taxon>Libelluloidea</taxon>
        <taxon>Libellulidae</taxon>
        <taxon>Ladona</taxon>
    </lineage>
</organism>
<keyword evidence="6" id="KW-0539">Nucleus</keyword>
<dbReference type="Gene3D" id="3.40.50.300">
    <property type="entry name" value="P-loop containing nucleotide triphosphate hydrolases"/>
    <property type="match status" value="1"/>
</dbReference>
<evidence type="ECO:0000256" key="5">
    <source>
        <dbReference type="ARBA" id="ARBA00023204"/>
    </source>
</evidence>
<comment type="subcellular location">
    <subcellularLocation>
        <location evidence="1">Nucleus</location>
    </subcellularLocation>
</comment>
<evidence type="ECO:0000313" key="8">
    <source>
        <dbReference type="EMBL" id="KAG8223756.1"/>
    </source>
</evidence>
<dbReference type="GO" id="GO:0033063">
    <property type="term" value="C:Rad51B-Rad51C-Rad51D-XRCC2 complex"/>
    <property type="evidence" value="ECO:0007669"/>
    <property type="project" value="TreeGrafter"/>
</dbReference>
<keyword evidence="4" id="KW-0067">ATP-binding</keyword>
<dbReference type="InterPro" id="IPR013632">
    <property type="entry name" value="Rad51_C"/>
</dbReference>
<keyword evidence="2" id="KW-0547">Nucleotide-binding</keyword>
<gene>
    <name evidence="8" type="ORF">J437_LFUL003121</name>
</gene>
<dbReference type="PANTHER" id="PTHR46239:SF1">
    <property type="entry name" value="DNA REPAIR PROTEIN RAD51 HOMOLOG 3"/>
    <property type="match status" value="1"/>
</dbReference>
<comment type="caution">
    <text evidence="8">The sequence shown here is derived from an EMBL/GenBank/DDBJ whole genome shotgun (WGS) entry which is preliminary data.</text>
</comment>
<accession>A0A8K0JW39</accession>
<keyword evidence="3" id="KW-0227">DNA damage</keyword>
<dbReference type="InterPro" id="IPR027417">
    <property type="entry name" value="P-loop_NTPase"/>
</dbReference>
<dbReference type="GO" id="GO:0008821">
    <property type="term" value="F:crossover junction DNA endonuclease activity"/>
    <property type="evidence" value="ECO:0007669"/>
    <property type="project" value="TreeGrafter"/>
</dbReference>
<proteinExistence type="predicted"/>
<evidence type="ECO:0000256" key="1">
    <source>
        <dbReference type="ARBA" id="ARBA00004123"/>
    </source>
</evidence>
<protein>
    <recommendedName>
        <fullName evidence="7">Rad51-like C-terminal domain-containing protein</fullName>
    </recommendedName>
</protein>
<evidence type="ECO:0000256" key="4">
    <source>
        <dbReference type="ARBA" id="ARBA00022840"/>
    </source>
</evidence>
<dbReference type="GO" id="GO:0000400">
    <property type="term" value="F:four-way junction DNA binding"/>
    <property type="evidence" value="ECO:0007669"/>
    <property type="project" value="TreeGrafter"/>
</dbReference>
<dbReference type="OrthoDB" id="5957327at2759"/>
<dbReference type="Pfam" id="PF08423">
    <property type="entry name" value="Rad51"/>
    <property type="match status" value="1"/>
</dbReference>
<dbReference type="AlphaFoldDB" id="A0A8K0JW39"/>
<dbReference type="InterPro" id="IPR052093">
    <property type="entry name" value="HR_Repair_Mediator"/>
</dbReference>
<evidence type="ECO:0000259" key="7">
    <source>
        <dbReference type="Pfam" id="PF08423"/>
    </source>
</evidence>
<feature type="domain" description="Rad51-like C-terminal" evidence="7">
    <location>
        <begin position="3"/>
        <end position="101"/>
    </location>
</feature>
<dbReference type="GO" id="GO:0005524">
    <property type="term" value="F:ATP binding"/>
    <property type="evidence" value="ECO:0007669"/>
    <property type="project" value="UniProtKB-KW"/>
</dbReference>
<sequence length="102" mass="11111">MLDLQSLSSKFNIAVIVTNHLTTFLEFSHEDGSVSKGFLVPSLGDSFTHLVGNRLMLGCAPPTLSNICHRETPYLLMITKSSVLPEASAMFQIEDGGIRDVT</sequence>
<evidence type="ECO:0000256" key="3">
    <source>
        <dbReference type="ARBA" id="ARBA00022763"/>
    </source>
</evidence>
<dbReference type="Proteomes" id="UP000792457">
    <property type="component" value="Unassembled WGS sequence"/>
</dbReference>
<evidence type="ECO:0000256" key="2">
    <source>
        <dbReference type="ARBA" id="ARBA00022741"/>
    </source>
</evidence>